<proteinExistence type="predicted"/>
<protein>
    <submittedName>
        <fullName evidence="1">Uncharacterized protein</fullName>
    </submittedName>
</protein>
<accession>A0ACB9Q703</accession>
<evidence type="ECO:0000313" key="1">
    <source>
        <dbReference type="EMBL" id="KAI4354665.1"/>
    </source>
</evidence>
<keyword evidence="2" id="KW-1185">Reference proteome</keyword>
<dbReference type="Proteomes" id="UP000828941">
    <property type="component" value="Chromosome 2"/>
</dbReference>
<organism evidence="1 2">
    <name type="scientific">Bauhinia variegata</name>
    <name type="common">Purple orchid tree</name>
    <name type="synonym">Phanera variegata</name>
    <dbReference type="NCBI Taxonomy" id="167791"/>
    <lineage>
        <taxon>Eukaryota</taxon>
        <taxon>Viridiplantae</taxon>
        <taxon>Streptophyta</taxon>
        <taxon>Embryophyta</taxon>
        <taxon>Tracheophyta</taxon>
        <taxon>Spermatophyta</taxon>
        <taxon>Magnoliopsida</taxon>
        <taxon>eudicotyledons</taxon>
        <taxon>Gunneridae</taxon>
        <taxon>Pentapetalae</taxon>
        <taxon>rosids</taxon>
        <taxon>fabids</taxon>
        <taxon>Fabales</taxon>
        <taxon>Fabaceae</taxon>
        <taxon>Cercidoideae</taxon>
        <taxon>Cercideae</taxon>
        <taxon>Bauhiniinae</taxon>
        <taxon>Bauhinia</taxon>
    </lineage>
</organism>
<sequence>MDVQIQKQLDENGEEIVRRTPPSHGKRMGKENILPVSIADLVHMAHEVESLGVLQAQKLNKPSLTWKAALLRFISSTMACSTKLRNIMLVLLFEALLGQLVAVGSPFDLQLKGTDTNIVLSFGQASFQLLPMIIWTAMFMLILVYTTILIWPLPVRVLMISVLLLAPLYYFSVLRCTLSGLQVLICGHNEVPGFLFATFASLAIAFLLGCLLMLAAFASWLYIDGEEGAMSS</sequence>
<evidence type="ECO:0000313" key="2">
    <source>
        <dbReference type="Proteomes" id="UP000828941"/>
    </source>
</evidence>
<name>A0ACB9Q703_BAUVA</name>
<gene>
    <name evidence="1" type="ORF">L6164_003512</name>
</gene>
<comment type="caution">
    <text evidence="1">The sequence shown here is derived from an EMBL/GenBank/DDBJ whole genome shotgun (WGS) entry which is preliminary data.</text>
</comment>
<dbReference type="EMBL" id="CM039427">
    <property type="protein sequence ID" value="KAI4354665.1"/>
    <property type="molecule type" value="Genomic_DNA"/>
</dbReference>
<reference evidence="1 2" key="1">
    <citation type="journal article" date="2022" name="DNA Res.">
        <title>Chromosomal-level genome assembly of the orchid tree Bauhinia variegata (Leguminosae; Cercidoideae) supports the allotetraploid origin hypothesis of Bauhinia.</title>
        <authorList>
            <person name="Zhong Y."/>
            <person name="Chen Y."/>
            <person name="Zheng D."/>
            <person name="Pang J."/>
            <person name="Liu Y."/>
            <person name="Luo S."/>
            <person name="Meng S."/>
            <person name="Qian L."/>
            <person name="Wei D."/>
            <person name="Dai S."/>
            <person name="Zhou R."/>
        </authorList>
    </citation>
    <scope>NUCLEOTIDE SEQUENCE [LARGE SCALE GENOMIC DNA]</scope>
    <source>
        <strain evidence="1">BV-YZ2020</strain>
    </source>
</reference>